<comment type="subcellular location">
    <subcellularLocation>
        <location evidence="1">Cytoplasm</location>
    </subcellularLocation>
</comment>
<evidence type="ECO:0000256" key="12">
    <source>
        <dbReference type="SAM" id="MobiDB-lite"/>
    </source>
</evidence>
<keyword evidence="14" id="KW-1185">Reference proteome</keyword>
<evidence type="ECO:0000256" key="7">
    <source>
        <dbReference type="ARBA" id="ARBA00022679"/>
    </source>
</evidence>
<dbReference type="PANTHER" id="PTHR11579:SF0">
    <property type="entry name" value="PROTEIN-L-ISOASPARTATE(D-ASPARTATE) O-METHYLTRANSFERASE"/>
    <property type="match status" value="1"/>
</dbReference>
<sequence length="427" mass="45577">MDQVGAQSTPSTEPQQETTQARHRLVEDLRSRGIVASDAVAQALATVPREQFMPPDTPLEEAYGVDSAVITKTDEHGRSISSVSAAYIQAAMLEQADLASGMRVLEIGSGGLNAAYIAEIVGPSGKVVTVDIDPDVTQRAVDSLKGTLYEDRVRVLTMDAEHPVPAEDVPEKGFDAIIVTVGAWDLAPAWLDQLAPSGTLVVPLLMNGSSRVIAFQPDADAGGDHLVSTSHQVAGFVPMQGEGSNDGRTLLIPDVDRTHLRLLFDKDYPASPEDLDGLLATPMSETGSDVVVAAGESFIDLYLRMSWTVDGVCRLIPDPGSEFGKQESWFPFGVVAGAGLAYLASRRVPDGSGFEMTARAYGADHAEAAGVLIEQIRAWHQAGRDQGPTPTYRYWPNRQEAPADTVAPGTHALVKRHGVLTVSWVTS</sequence>
<dbReference type="InterPro" id="IPR029063">
    <property type="entry name" value="SAM-dependent_MTases_sf"/>
</dbReference>
<evidence type="ECO:0000256" key="8">
    <source>
        <dbReference type="ARBA" id="ARBA00022691"/>
    </source>
</evidence>
<dbReference type="GO" id="GO:0032259">
    <property type="term" value="P:methylation"/>
    <property type="evidence" value="ECO:0007669"/>
    <property type="project" value="UniProtKB-KW"/>
</dbReference>
<name>A0A6M1QWC1_9ACTN</name>
<evidence type="ECO:0000256" key="3">
    <source>
        <dbReference type="ARBA" id="ARBA00011890"/>
    </source>
</evidence>
<evidence type="ECO:0000313" key="14">
    <source>
        <dbReference type="Proteomes" id="UP000483261"/>
    </source>
</evidence>
<comment type="similarity">
    <text evidence="2">Belongs to the methyltransferase superfamily. L-isoaspartyl/D-aspartyl protein methyltransferase family.</text>
</comment>
<dbReference type="Proteomes" id="UP000483261">
    <property type="component" value="Unassembled WGS sequence"/>
</dbReference>
<evidence type="ECO:0000256" key="4">
    <source>
        <dbReference type="ARBA" id="ARBA00013346"/>
    </source>
</evidence>
<dbReference type="RefSeq" id="WP_165109484.1">
    <property type="nucleotide sequence ID" value="NZ_JAALAA010000002.1"/>
</dbReference>
<feature type="compositionally biased region" description="Low complexity" evidence="12">
    <location>
        <begin position="7"/>
        <end position="19"/>
    </location>
</feature>
<keyword evidence="7 13" id="KW-0808">Transferase</keyword>
<dbReference type="PANTHER" id="PTHR11579">
    <property type="entry name" value="PROTEIN-L-ISOASPARTATE O-METHYLTRANSFERASE"/>
    <property type="match status" value="1"/>
</dbReference>
<dbReference type="CDD" id="cd02440">
    <property type="entry name" value="AdoMet_MTases"/>
    <property type="match status" value="1"/>
</dbReference>
<dbReference type="EC" id="2.1.1.77" evidence="3"/>
<reference evidence="13 14" key="1">
    <citation type="submission" date="2020-02" db="EMBL/GenBank/DDBJ databases">
        <title>Whole-genome analyses of novel actinobacteria.</title>
        <authorList>
            <person name="Sahin N."/>
        </authorList>
    </citation>
    <scope>NUCLEOTIDE SEQUENCE [LARGE SCALE GENOMIC DNA]</scope>
    <source>
        <strain evidence="13 14">KC13</strain>
    </source>
</reference>
<keyword evidence="6 13" id="KW-0489">Methyltransferase</keyword>
<keyword evidence="5" id="KW-0963">Cytoplasm</keyword>
<gene>
    <name evidence="13" type="primary">fxlM</name>
    <name evidence="13" type="ORF">G5C66_03070</name>
</gene>
<evidence type="ECO:0000256" key="2">
    <source>
        <dbReference type="ARBA" id="ARBA00005369"/>
    </source>
</evidence>
<evidence type="ECO:0000256" key="9">
    <source>
        <dbReference type="ARBA" id="ARBA00030757"/>
    </source>
</evidence>
<evidence type="ECO:0000313" key="13">
    <source>
        <dbReference type="EMBL" id="NGN91722.1"/>
    </source>
</evidence>
<dbReference type="InterPro" id="IPR000682">
    <property type="entry name" value="PCMT"/>
</dbReference>
<dbReference type="EMBL" id="JAALAA010000002">
    <property type="protein sequence ID" value="NGN91722.1"/>
    <property type="molecule type" value="Genomic_DNA"/>
</dbReference>
<evidence type="ECO:0000256" key="1">
    <source>
        <dbReference type="ARBA" id="ARBA00004496"/>
    </source>
</evidence>
<organism evidence="13 14">
    <name type="scientific">Nocardioides turkmenicus</name>
    <dbReference type="NCBI Taxonomy" id="2711220"/>
    <lineage>
        <taxon>Bacteria</taxon>
        <taxon>Bacillati</taxon>
        <taxon>Actinomycetota</taxon>
        <taxon>Actinomycetes</taxon>
        <taxon>Propionibacteriales</taxon>
        <taxon>Nocardioidaceae</taxon>
        <taxon>Nocardioides</taxon>
    </lineage>
</organism>
<dbReference type="SUPFAM" id="SSF53335">
    <property type="entry name" value="S-adenosyl-L-methionine-dependent methyltransferases"/>
    <property type="match status" value="1"/>
</dbReference>
<dbReference type="Gene3D" id="3.40.50.150">
    <property type="entry name" value="Vaccinia Virus protein VP39"/>
    <property type="match status" value="1"/>
</dbReference>
<evidence type="ECO:0000256" key="6">
    <source>
        <dbReference type="ARBA" id="ARBA00022603"/>
    </source>
</evidence>
<comment type="caution">
    <text evidence="13">The sequence shown here is derived from an EMBL/GenBank/DDBJ whole genome shotgun (WGS) entry which is preliminary data.</text>
</comment>
<dbReference type="Pfam" id="PF01135">
    <property type="entry name" value="PCMT"/>
    <property type="match status" value="1"/>
</dbReference>
<accession>A0A6M1QWC1</accession>
<dbReference type="GO" id="GO:0005737">
    <property type="term" value="C:cytoplasm"/>
    <property type="evidence" value="ECO:0007669"/>
    <property type="project" value="UniProtKB-SubCell"/>
</dbReference>
<evidence type="ECO:0000256" key="10">
    <source>
        <dbReference type="ARBA" id="ARBA00031323"/>
    </source>
</evidence>
<keyword evidence="8" id="KW-0949">S-adenosyl-L-methionine</keyword>
<dbReference type="GO" id="GO:0004719">
    <property type="term" value="F:protein-L-isoaspartate (D-aspartate) O-methyltransferase activity"/>
    <property type="evidence" value="ECO:0007669"/>
    <property type="project" value="UniProtKB-EC"/>
</dbReference>
<dbReference type="AlphaFoldDB" id="A0A6M1QWC1"/>
<feature type="region of interest" description="Disordered" evidence="12">
    <location>
        <begin position="1"/>
        <end position="22"/>
    </location>
</feature>
<dbReference type="NCBIfam" id="TIGR04364">
    <property type="entry name" value="methyltran_FxLD"/>
    <property type="match status" value="1"/>
</dbReference>
<dbReference type="InterPro" id="IPR027573">
    <property type="entry name" value="Methyltran_FxLD"/>
</dbReference>
<evidence type="ECO:0000256" key="5">
    <source>
        <dbReference type="ARBA" id="ARBA00022490"/>
    </source>
</evidence>
<proteinExistence type="inferred from homology"/>
<evidence type="ECO:0000256" key="11">
    <source>
        <dbReference type="ARBA" id="ARBA00031350"/>
    </source>
</evidence>
<protein>
    <recommendedName>
        <fullName evidence="4">Protein-L-isoaspartate O-methyltransferase</fullName>
        <ecNumber evidence="3">2.1.1.77</ecNumber>
    </recommendedName>
    <alternativeName>
        <fullName evidence="11">L-isoaspartyl protein carboxyl methyltransferase</fullName>
    </alternativeName>
    <alternativeName>
        <fullName evidence="9">Protein L-isoaspartyl methyltransferase</fullName>
    </alternativeName>
    <alternativeName>
        <fullName evidence="10">Protein-beta-aspartate methyltransferase</fullName>
    </alternativeName>
</protein>